<evidence type="ECO:0000256" key="4">
    <source>
        <dbReference type="ARBA" id="ARBA00022989"/>
    </source>
</evidence>
<dbReference type="GO" id="GO:0016020">
    <property type="term" value="C:membrane"/>
    <property type="evidence" value="ECO:0007669"/>
    <property type="project" value="UniProtKB-SubCell"/>
</dbReference>
<dbReference type="OrthoDB" id="551896at2759"/>
<evidence type="ECO:0000256" key="3">
    <source>
        <dbReference type="ARBA" id="ARBA00022692"/>
    </source>
</evidence>
<keyword evidence="3 6" id="KW-0812">Transmembrane</keyword>
<dbReference type="GeneID" id="109385771"/>
<comment type="similarity">
    <text evidence="2">Belongs to the TMEM45 family.</text>
</comment>
<accession>A0A8B7RU64</accession>
<feature type="transmembrane region" description="Helical" evidence="6">
    <location>
        <begin position="12"/>
        <end position="31"/>
    </location>
</feature>
<evidence type="ECO:0000256" key="6">
    <source>
        <dbReference type="SAM" id="Phobius"/>
    </source>
</evidence>
<feature type="transmembrane region" description="Helical" evidence="6">
    <location>
        <begin position="52"/>
        <end position="75"/>
    </location>
</feature>
<evidence type="ECO:0000256" key="5">
    <source>
        <dbReference type="ARBA" id="ARBA00023136"/>
    </source>
</evidence>
<dbReference type="KEGG" id="hai:109385771"/>
<feature type="transmembrane region" description="Helical" evidence="6">
    <location>
        <begin position="159"/>
        <end position="177"/>
    </location>
</feature>
<name>A0A8B7RU64_HIPAR</name>
<protein>
    <submittedName>
        <fullName evidence="8 9">Transmembrane protein 45A isoform X1</fullName>
    </submittedName>
</protein>
<dbReference type="PANTHER" id="PTHR16007:SF21">
    <property type="entry name" value="TRANSMEMBRANE PROTEIN 45A"/>
    <property type="match status" value="1"/>
</dbReference>
<comment type="subcellular location">
    <subcellularLocation>
        <location evidence="1">Membrane</location>
        <topology evidence="1">Multi-pass membrane protein</topology>
    </subcellularLocation>
</comment>
<dbReference type="Pfam" id="PF04819">
    <property type="entry name" value="DUF716"/>
    <property type="match status" value="1"/>
</dbReference>
<evidence type="ECO:0000313" key="7">
    <source>
        <dbReference type="Proteomes" id="UP000694851"/>
    </source>
</evidence>
<feature type="transmembrane region" description="Helical" evidence="6">
    <location>
        <begin position="130"/>
        <end position="147"/>
    </location>
</feature>
<evidence type="ECO:0000256" key="2">
    <source>
        <dbReference type="ARBA" id="ARBA00006948"/>
    </source>
</evidence>
<feature type="transmembrane region" description="Helical" evidence="6">
    <location>
        <begin position="189"/>
        <end position="210"/>
    </location>
</feature>
<dbReference type="RefSeq" id="XP_019503877.1">
    <property type="nucleotide sequence ID" value="XM_019648332.1"/>
</dbReference>
<reference evidence="8 9" key="1">
    <citation type="submission" date="2025-04" db="UniProtKB">
        <authorList>
            <consortium name="RefSeq"/>
        </authorList>
    </citation>
    <scope>IDENTIFICATION</scope>
    <source>
        <tissue evidence="8 9">Muscle</tissue>
    </source>
</reference>
<keyword evidence="7" id="KW-1185">Reference proteome</keyword>
<sequence>MFKGVKVVMGSFKGHALPGTFFFIMGTWWAIKSILKYTCRKQKRTSYLVSKALFYRIELLEGITIICMAITGILGEQFIVGGPHLSLYNYKEGQWVQLLGWHHCTMYFFFGLMGVTNILCSTISSLPASLTKLMMSNALFVEAFVFYNHTHGREMLDVFVHQLLVLVILLTGFVAFLELFTRGNVTVELLRSSFILLQGNWFWQIGFVLYPPSGGPAWDAMDHDNIMFLTICFCWHYALTFVIIGMIYAFVTWLTSGPHLLRGWAVSKTSANIQGASPLHVSSFPESKEDYCLFLFQKPSDP</sequence>
<feature type="transmembrane region" description="Helical" evidence="6">
    <location>
        <begin position="226"/>
        <end position="254"/>
    </location>
</feature>
<feature type="transmembrane region" description="Helical" evidence="6">
    <location>
        <begin position="95"/>
        <end position="118"/>
    </location>
</feature>
<evidence type="ECO:0000313" key="8">
    <source>
        <dbReference type="RefSeq" id="XP_019503877.1"/>
    </source>
</evidence>
<dbReference type="PANTHER" id="PTHR16007">
    <property type="entry name" value="EPIDIDYMAL MEMBRANE PROTEIN E9-RELATED"/>
    <property type="match status" value="1"/>
</dbReference>
<dbReference type="InterPro" id="IPR042127">
    <property type="entry name" value="TMEM45"/>
</dbReference>
<evidence type="ECO:0000313" key="9">
    <source>
        <dbReference type="RefSeq" id="XP_019503878.1"/>
    </source>
</evidence>
<keyword evidence="4 6" id="KW-1133">Transmembrane helix</keyword>
<dbReference type="Proteomes" id="UP000694851">
    <property type="component" value="Unplaced"/>
</dbReference>
<dbReference type="RefSeq" id="XP_019503878.1">
    <property type="nucleotide sequence ID" value="XM_019648333.1"/>
</dbReference>
<dbReference type="InterPro" id="IPR006904">
    <property type="entry name" value="DUF716"/>
</dbReference>
<gene>
    <name evidence="8 9" type="primary">TMEM45A</name>
</gene>
<proteinExistence type="inferred from homology"/>
<dbReference type="CTD" id="55076"/>
<keyword evidence="5 6" id="KW-0472">Membrane</keyword>
<evidence type="ECO:0000256" key="1">
    <source>
        <dbReference type="ARBA" id="ARBA00004141"/>
    </source>
</evidence>
<dbReference type="AlphaFoldDB" id="A0A8B7RU64"/>
<organism evidence="7 9">
    <name type="scientific">Hipposideros armiger</name>
    <name type="common">Great Himalayan leaf-nosed bat</name>
    <dbReference type="NCBI Taxonomy" id="186990"/>
    <lineage>
        <taxon>Eukaryota</taxon>
        <taxon>Metazoa</taxon>
        <taxon>Chordata</taxon>
        <taxon>Craniata</taxon>
        <taxon>Vertebrata</taxon>
        <taxon>Euteleostomi</taxon>
        <taxon>Mammalia</taxon>
        <taxon>Eutheria</taxon>
        <taxon>Laurasiatheria</taxon>
        <taxon>Chiroptera</taxon>
        <taxon>Yinpterochiroptera</taxon>
        <taxon>Rhinolophoidea</taxon>
        <taxon>Hipposideridae</taxon>
        <taxon>Hipposideros</taxon>
    </lineage>
</organism>